<accession>A0ABQ0PVC1</accession>
<proteinExistence type="predicted"/>
<evidence type="ECO:0000313" key="4">
    <source>
        <dbReference type="Proteomes" id="UP001062776"/>
    </source>
</evidence>
<dbReference type="InterPro" id="IPR029044">
    <property type="entry name" value="Nucleotide-diphossugar_trans"/>
</dbReference>
<evidence type="ECO:0000313" key="3">
    <source>
        <dbReference type="EMBL" id="GBQ82547.1"/>
    </source>
</evidence>
<sequence length="202" mass="21711">MTCLPDMILLVLGGGLSRRFGAEDKLETRIGSLPLAHHILSAVDHFPWHQKRAVCRTVGNWHAAYVAQGFELLVNPLPERGLGSSLALGTNGLSASARVFVCLADMPFVSHTHILALRQASDSVPDQIIASCAPNYRGPPAIFPVSSLSALDPNSDHGARPLLRLARLIPAPAEELIDIDYAGDVTAANAQFLQQARPGERR</sequence>
<evidence type="ECO:0000259" key="2">
    <source>
        <dbReference type="Pfam" id="PF12804"/>
    </source>
</evidence>
<dbReference type="Proteomes" id="UP001062776">
    <property type="component" value="Unassembled WGS sequence"/>
</dbReference>
<gene>
    <name evidence="3" type="ORF">AA0535_0013</name>
</gene>
<name>A0ABQ0PVC1_9PROT</name>
<organism evidence="3 4">
    <name type="scientific">Asaia krungthepensis NRIC 0535</name>
    <dbReference type="NCBI Taxonomy" id="1307925"/>
    <lineage>
        <taxon>Bacteria</taxon>
        <taxon>Pseudomonadati</taxon>
        <taxon>Pseudomonadota</taxon>
        <taxon>Alphaproteobacteria</taxon>
        <taxon>Acetobacterales</taxon>
        <taxon>Acetobacteraceae</taxon>
        <taxon>Asaia</taxon>
    </lineage>
</organism>
<dbReference type="PANTHER" id="PTHR43777">
    <property type="entry name" value="MOLYBDENUM COFACTOR CYTIDYLYLTRANSFERASE"/>
    <property type="match status" value="1"/>
</dbReference>
<feature type="domain" description="MobA-like NTP transferase" evidence="2">
    <location>
        <begin position="10"/>
        <end position="164"/>
    </location>
</feature>
<dbReference type="RefSeq" id="WP_264813832.1">
    <property type="nucleotide sequence ID" value="NZ_BAPV01000001.1"/>
</dbReference>
<dbReference type="PANTHER" id="PTHR43777:SF1">
    <property type="entry name" value="MOLYBDENUM COFACTOR CYTIDYLYLTRANSFERASE"/>
    <property type="match status" value="1"/>
</dbReference>
<dbReference type="EMBL" id="BAPV01000001">
    <property type="protein sequence ID" value="GBQ82547.1"/>
    <property type="molecule type" value="Genomic_DNA"/>
</dbReference>
<dbReference type="SUPFAM" id="SSF53448">
    <property type="entry name" value="Nucleotide-diphospho-sugar transferases"/>
    <property type="match status" value="1"/>
</dbReference>
<evidence type="ECO:0000256" key="1">
    <source>
        <dbReference type="ARBA" id="ARBA00022842"/>
    </source>
</evidence>
<comment type="caution">
    <text evidence="3">The sequence shown here is derived from an EMBL/GenBank/DDBJ whole genome shotgun (WGS) entry which is preliminary data.</text>
</comment>
<reference evidence="3" key="1">
    <citation type="submission" date="2013-04" db="EMBL/GenBank/DDBJ databases">
        <title>The genome sequencing project of 58 acetic acid bacteria.</title>
        <authorList>
            <person name="Okamoto-Kainuma A."/>
            <person name="Ishikawa M."/>
            <person name="Umino S."/>
            <person name="Koizumi Y."/>
            <person name="Shiwa Y."/>
            <person name="Yoshikawa H."/>
            <person name="Matsutani M."/>
            <person name="Matsushita K."/>
        </authorList>
    </citation>
    <scope>NUCLEOTIDE SEQUENCE</scope>
    <source>
        <strain evidence="3">NRIC 0535</strain>
    </source>
</reference>
<dbReference type="Gene3D" id="3.90.550.10">
    <property type="entry name" value="Spore Coat Polysaccharide Biosynthesis Protein SpsA, Chain A"/>
    <property type="match status" value="1"/>
</dbReference>
<dbReference type="InterPro" id="IPR025877">
    <property type="entry name" value="MobA-like_NTP_Trfase"/>
</dbReference>
<keyword evidence="1" id="KW-0460">Magnesium</keyword>
<keyword evidence="4" id="KW-1185">Reference proteome</keyword>
<dbReference type="Pfam" id="PF12804">
    <property type="entry name" value="NTP_transf_3"/>
    <property type="match status" value="1"/>
</dbReference>
<protein>
    <submittedName>
        <fullName evidence="3">MobA-related protein</fullName>
    </submittedName>
</protein>